<organism evidence="1 2">
    <name type="scientific">Cohnella nanjingensis</name>
    <dbReference type="NCBI Taxonomy" id="1387779"/>
    <lineage>
        <taxon>Bacteria</taxon>
        <taxon>Bacillati</taxon>
        <taxon>Bacillota</taxon>
        <taxon>Bacilli</taxon>
        <taxon>Bacillales</taxon>
        <taxon>Paenibacillaceae</taxon>
        <taxon>Cohnella</taxon>
    </lineage>
</organism>
<dbReference type="GO" id="GO:0005506">
    <property type="term" value="F:iron ion binding"/>
    <property type="evidence" value="ECO:0007669"/>
    <property type="project" value="UniProtKB-ARBA"/>
</dbReference>
<dbReference type="AlphaFoldDB" id="A0A7X0RRA9"/>
<dbReference type="Pfam" id="PF05721">
    <property type="entry name" value="PhyH"/>
    <property type="match status" value="1"/>
</dbReference>
<dbReference type="PANTHER" id="PTHR20883:SF48">
    <property type="entry name" value="ECTOINE DIOXYGENASE"/>
    <property type="match status" value="1"/>
</dbReference>
<protein>
    <submittedName>
        <fullName evidence="1">Phytanoyl-CoA dioxygenase family protein</fullName>
    </submittedName>
</protein>
<comment type="caution">
    <text evidence="1">The sequence shown here is derived from an EMBL/GenBank/DDBJ whole genome shotgun (WGS) entry which is preliminary data.</text>
</comment>
<dbReference type="SUPFAM" id="SSF51197">
    <property type="entry name" value="Clavaminate synthase-like"/>
    <property type="match status" value="1"/>
</dbReference>
<proteinExistence type="predicted"/>
<keyword evidence="1" id="KW-0223">Dioxygenase</keyword>
<keyword evidence="1" id="KW-0560">Oxidoreductase</keyword>
<dbReference type="GO" id="GO:0016706">
    <property type="term" value="F:2-oxoglutarate-dependent dioxygenase activity"/>
    <property type="evidence" value="ECO:0007669"/>
    <property type="project" value="UniProtKB-ARBA"/>
</dbReference>
<sequence>MTVSTAISSQIAEQFERDGYLTFPEVLDADLMQEAKEHVDWLIRKNPDLRPENLHTNLIHDDPFWLRLVSDERLLDIAQTFIGPDIALFASHYICKPAFTGQPVLWHQDGSYWPLEPMKVITLWLAVDDSTIENGCLRVIPGSHKLQLQEMQGSFDVENVLGSEIEKKFVNESQAVDLVLQSGGVSIHHPNIIHGSKANRSPHRRCGLTIRYIPTSTRVMTENPKTAGHKIFLMRGDQGQVPNPYLPYPDFDAARHMSFRGSDRFGR</sequence>
<evidence type="ECO:0000313" key="1">
    <source>
        <dbReference type="EMBL" id="MBB6672197.1"/>
    </source>
</evidence>
<keyword evidence="2" id="KW-1185">Reference proteome</keyword>
<dbReference type="InterPro" id="IPR008775">
    <property type="entry name" value="Phytyl_CoA_dOase-like"/>
</dbReference>
<dbReference type="PANTHER" id="PTHR20883">
    <property type="entry name" value="PHYTANOYL-COA DIOXYGENASE DOMAIN CONTAINING 1"/>
    <property type="match status" value="1"/>
</dbReference>
<accession>A0A7X0RRA9</accession>
<reference evidence="1 2" key="1">
    <citation type="submission" date="2020-08" db="EMBL/GenBank/DDBJ databases">
        <title>Cohnella phylogeny.</title>
        <authorList>
            <person name="Dunlap C."/>
        </authorList>
    </citation>
    <scope>NUCLEOTIDE SEQUENCE [LARGE SCALE GENOMIC DNA]</scope>
    <source>
        <strain evidence="1 2">DSM 28246</strain>
    </source>
</reference>
<name>A0A7X0RRA9_9BACL</name>
<dbReference type="EMBL" id="JACJVP010000025">
    <property type="protein sequence ID" value="MBB6672197.1"/>
    <property type="molecule type" value="Genomic_DNA"/>
</dbReference>
<gene>
    <name evidence="1" type="ORF">H7C19_16070</name>
</gene>
<dbReference type="Proteomes" id="UP000547209">
    <property type="component" value="Unassembled WGS sequence"/>
</dbReference>
<dbReference type="Gene3D" id="2.60.120.620">
    <property type="entry name" value="q2cbj1_9rhob like domain"/>
    <property type="match status" value="1"/>
</dbReference>
<evidence type="ECO:0000313" key="2">
    <source>
        <dbReference type="Proteomes" id="UP000547209"/>
    </source>
</evidence>